<reference evidence="7 8" key="1">
    <citation type="submission" date="2020-08" db="EMBL/GenBank/DDBJ databases">
        <title>Genomic Encyclopedia of Type Strains, Phase IV (KMG-IV): sequencing the most valuable type-strain genomes for metagenomic binning, comparative biology and taxonomic classification.</title>
        <authorList>
            <person name="Goeker M."/>
        </authorList>
    </citation>
    <scope>NUCLEOTIDE SEQUENCE [LARGE SCALE GENOMIC DNA]</scope>
    <source>
        <strain evidence="7 8">DSM 23868</strain>
    </source>
</reference>
<dbReference type="GO" id="GO:0005886">
    <property type="term" value="C:plasma membrane"/>
    <property type="evidence" value="ECO:0007669"/>
    <property type="project" value="UniProtKB-SubCell"/>
</dbReference>
<evidence type="ECO:0000256" key="5">
    <source>
        <dbReference type="ARBA" id="ARBA00023136"/>
    </source>
</evidence>
<name>A0AB34Z018_9HYPH</name>
<gene>
    <name evidence="7" type="ORF">GGQ79_005012</name>
</gene>
<evidence type="ECO:0000256" key="2">
    <source>
        <dbReference type="ARBA" id="ARBA00022475"/>
    </source>
</evidence>
<keyword evidence="4 6" id="KW-1133">Transmembrane helix</keyword>
<evidence type="ECO:0000256" key="3">
    <source>
        <dbReference type="ARBA" id="ARBA00022692"/>
    </source>
</evidence>
<keyword evidence="3 6" id="KW-0812">Transmembrane</keyword>
<dbReference type="Proteomes" id="UP000553980">
    <property type="component" value="Unassembled WGS sequence"/>
</dbReference>
<dbReference type="Pfam" id="PF06146">
    <property type="entry name" value="PsiE"/>
    <property type="match status" value="1"/>
</dbReference>
<evidence type="ECO:0000313" key="8">
    <source>
        <dbReference type="Proteomes" id="UP000553980"/>
    </source>
</evidence>
<protein>
    <submittedName>
        <fullName evidence="7">Uncharacterized membrane protein (DUF373 family)</fullName>
    </submittedName>
</protein>
<comment type="subcellular location">
    <subcellularLocation>
        <location evidence="1">Cell membrane</location>
        <topology evidence="1">Multi-pass membrane protein</topology>
    </subcellularLocation>
</comment>
<keyword evidence="5 6" id="KW-0472">Membrane</keyword>
<dbReference type="InterPro" id="IPR020948">
    <property type="entry name" value="P_starv_induced_PsiE-like"/>
</dbReference>
<organism evidence="7 8">
    <name type="scientific">Brucella pecoris</name>
    <dbReference type="NCBI Taxonomy" id="867683"/>
    <lineage>
        <taxon>Bacteria</taxon>
        <taxon>Pseudomonadati</taxon>
        <taxon>Pseudomonadota</taxon>
        <taxon>Alphaproteobacteria</taxon>
        <taxon>Hyphomicrobiales</taxon>
        <taxon>Brucellaceae</taxon>
        <taxon>Brucella/Ochrobactrum group</taxon>
        <taxon>Brucella</taxon>
    </lineage>
</organism>
<evidence type="ECO:0000256" key="6">
    <source>
        <dbReference type="SAM" id="Phobius"/>
    </source>
</evidence>
<feature type="transmembrane region" description="Helical" evidence="6">
    <location>
        <begin position="66"/>
        <end position="84"/>
    </location>
</feature>
<evidence type="ECO:0000313" key="7">
    <source>
        <dbReference type="EMBL" id="MBB4096442.1"/>
    </source>
</evidence>
<evidence type="ECO:0000256" key="4">
    <source>
        <dbReference type="ARBA" id="ARBA00022989"/>
    </source>
</evidence>
<accession>A0AB34Z018</accession>
<proteinExistence type="predicted"/>
<sequence>MMKDLKRSGLTREQWSAMTLYEKFEQVVIFVLSAIIAVIVVASVWALMREVVNRLVLGAFDTLDYATFQVVFGMFFTVVIALVFKRSLLVATERSFGILQVRTIVLIALLAIARKFIILDLGETEPAKTAALAGAALALGAVHWLVRDQDRREEPGAKNAEGDQ</sequence>
<keyword evidence="8" id="KW-1185">Reference proteome</keyword>
<evidence type="ECO:0000256" key="1">
    <source>
        <dbReference type="ARBA" id="ARBA00004651"/>
    </source>
</evidence>
<keyword evidence="2" id="KW-1003">Cell membrane</keyword>
<feature type="transmembrane region" description="Helical" evidence="6">
    <location>
        <begin position="129"/>
        <end position="146"/>
    </location>
</feature>
<dbReference type="AlphaFoldDB" id="A0AB34Z018"/>
<dbReference type="EMBL" id="JACIEX010000046">
    <property type="protein sequence ID" value="MBB4096442.1"/>
    <property type="molecule type" value="Genomic_DNA"/>
</dbReference>
<feature type="transmembrane region" description="Helical" evidence="6">
    <location>
        <begin position="27"/>
        <end position="46"/>
    </location>
</feature>
<feature type="transmembrane region" description="Helical" evidence="6">
    <location>
        <begin position="96"/>
        <end position="117"/>
    </location>
</feature>
<comment type="caution">
    <text evidence="7">The sequence shown here is derived from an EMBL/GenBank/DDBJ whole genome shotgun (WGS) entry which is preliminary data.</text>
</comment>